<evidence type="ECO:0000256" key="1">
    <source>
        <dbReference type="SAM" id="MobiDB-lite"/>
    </source>
</evidence>
<keyword evidence="3" id="KW-1185">Reference proteome</keyword>
<feature type="region of interest" description="Disordered" evidence="1">
    <location>
        <begin position="96"/>
        <end position="192"/>
    </location>
</feature>
<sequence length="211" mass="23786">MLGGGADTPQYSRLWPRRIQKTARGRRKGPPRAPRPLTQAAASPAAQPGDPWRNKQWLEVYQRICNTWWWLDVHQRICNTGRVCRKVPSFLACVTEPKPLGHDKQSPGQDPVAEDTSSDTDPDVRLNASESENGRPRPERATEHGRREEQARHRRAKDREGRRSRKLSVERRPKHPQNHCRSSSRATVPATGSGAALHASGVTTALVQFFQ</sequence>
<feature type="compositionally biased region" description="Basic and acidic residues" evidence="1">
    <location>
        <begin position="132"/>
        <end position="171"/>
    </location>
</feature>
<dbReference type="Proteomes" id="UP001066276">
    <property type="component" value="Chromosome 9"/>
</dbReference>
<name>A0AAV7MQR4_PLEWA</name>
<feature type="compositionally biased region" description="Acidic residues" evidence="1">
    <location>
        <begin position="112"/>
        <end position="121"/>
    </location>
</feature>
<organism evidence="2 3">
    <name type="scientific">Pleurodeles waltl</name>
    <name type="common">Iberian ribbed newt</name>
    <dbReference type="NCBI Taxonomy" id="8319"/>
    <lineage>
        <taxon>Eukaryota</taxon>
        <taxon>Metazoa</taxon>
        <taxon>Chordata</taxon>
        <taxon>Craniata</taxon>
        <taxon>Vertebrata</taxon>
        <taxon>Euteleostomi</taxon>
        <taxon>Amphibia</taxon>
        <taxon>Batrachia</taxon>
        <taxon>Caudata</taxon>
        <taxon>Salamandroidea</taxon>
        <taxon>Salamandridae</taxon>
        <taxon>Pleurodelinae</taxon>
        <taxon>Pleurodeles</taxon>
    </lineage>
</organism>
<evidence type="ECO:0000313" key="3">
    <source>
        <dbReference type="Proteomes" id="UP001066276"/>
    </source>
</evidence>
<dbReference type="EMBL" id="JANPWB010000013">
    <property type="protein sequence ID" value="KAJ1102575.1"/>
    <property type="molecule type" value="Genomic_DNA"/>
</dbReference>
<gene>
    <name evidence="2" type="ORF">NDU88_000024</name>
</gene>
<feature type="region of interest" description="Disordered" evidence="1">
    <location>
        <begin position="1"/>
        <end position="51"/>
    </location>
</feature>
<proteinExistence type="predicted"/>
<feature type="compositionally biased region" description="Basic residues" evidence="1">
    <location>
        <begin position="15"/>
        <end position="30"/>
    </location>
</feature>
<protein>
    <submittedName>
        <fullName evidence="2">Uncharacterized protein</fullName>
    </submittedName>
</protein>
<comment type="caution">
    <text evidence="2">The sequence shown here is derived from an EMBL/GenBank/DDBJ whole genome shotgun (WGS) entry which is preliminary data.</text>
</comment>
<dbReference type="AlphaFoldDB" id="A0AAV7MQR4"/>
<reference evidence="2" key="1">
    <citation type="journal article" date="2022" name="bioRxiv">
        <title>Sequencing and chromosome-scale assembly of the giantPleurodeles waltlgenome.</title>
        <authorList>
            <person name="Brown T."/>
            <person name="Elewa A."/>
            <person name="Iarovenko S."/>
            <person name="Subramanian E."/>
            <person name="Araus A.J."/>
            <person name="Petzold A."/>
            <person name="Susuki M."/>
            <person name="Suzuki K.-i.T."/>
            <person name="Hayashi T."/>
            <person name="Toyoda A."/>
            <person name="Oliveira C."/>
            <person name="Osipova E."/>
            <person name="Leigh N.D."/>
            <person name="Simon A."/>
            <person name="Yun M.H."/>
        </authorList>
    </citation>
    <scope>NUCLEOTIDE SEQUENCE</scope>
    <source>
        <strain evidence="2">20211129_DDA</strain>
        <tissue evidence="2">Liver</tissue>
    </source>
</reference>
<accession>A0AAV7MQR4</accession>
<evidence type="ECO:0000313" key="2">
    <source>
        <dbReference type="EMBL" id="KAJ1102575.1"/>
    </source>
</evidence>